<sequence>MATSSWPELNTLDYGVLSLQYRALQVVQDPTGELSANFPPLIPSFSASKPRRVSAVVGFAGHFFTVTPRRQGSDVTG</sequence>
<comment type="caution">
    <text evidence="1">The sequence shown here is derived from an EMBL/GenBank/DDBJ whole genome shotgun (WGS) entry which is preliminary data.</text>
</comment>
<accession>A0A8H6J6J6</accession>
<evidence type="ECO:0000313" key="1">
    <source>
        <dbReference type="EMBL" id="KAF6807026.1"/>
    </source>
</evidence>
<gene>
    <name evidence="1" type="ORF">CSOJ01_08449</name>
</gene>
<dbReference type="EMBL" id="WIGN01000146">
    <property type="protein sequence ID" value="KAF6807026.1"/>
    <property type="molecule type" value="Genomic_DNA"/>
</dbReference>
<protein>
    <submittedName>
        <fullName evidence="1">Uncharacterized protein</fullName>
    </submittedName>
</protein>
<name>A0A8H6J6J6_9PEZI</name>
<proteinExistence type="predicted"/>
<evidence type="ECO:0000313" key="2">
    <source>
        <dbReference type="Proteomes" id="UP000652219"/>
    </source>
</evidence>
<dbReference type="AlphaFoldDB" id="A0A8H6J6J6"/>
<keyword evidence="2" id="KW-1185">Reference proteome</keyword>
<organism evidence="1 2">
    <name type="scientific">Colletotrichum sojae</name>
    <dbReference type="NCBI Taxonomy" id="2175907"/>
    <lineage>
        <taxon>Eukaryota</taxon>
        <taxon>Fungi</taxon>
        <taxon>Dikarya</taxon>
        <taxon>Ascomycota</taxon>
        <taxon>Pezizomycotina</taxon>
        <taxon>Sordariomycetes</taxon>
        <taxon>Hypocreomycetidae</taxon>
        <taxon>Glomerellales</taxon>
        <taxon>Glomerellaceae</taxon>
        <taxon>Colletotrichum</taxon>
        <taxon>Colletotrichum orchidearum species complex</taxon>
    </lineage>
</organism>
<reference evidence="1 2" key="1">
    <citation type="journal article" date="2020" name="Phytopathology">
        <title>Genome Sequence Resources of Colletotrichum truncatum, C. plurivorum, C. musicola, and C. sojae: Four Species Pathogenic to Soybean (Glycine max).</title>
        <authorList>
            <person name="Rogerio F."/>
            <person name="Boufleur T.R."/>
            <person name="Ciampi-Guillardi M."/>
            <person name="Sukno S.A."/>
            <person name="Thon M.R."/>
            <person name="Massola Junior N.S."/>
            <person name="Baroncelli R."/>
        </authorList>
    </citation>
    <scope>NUCLEOTIDE SEQUENCE [LARGE SCALE GENOMIC DNA]</scope>
    <source>
        <strain evidence="1 2">LFN0009</strain>
    </source>
</reference>
<dbReference type="Proteomes" id="UP000652219">
    <property type="component" value="Unassembled WGS sequence"/>
</dbReference>